<feature type="region of interest" description="Disordered" evidence="13">
    <location>
        <begin position="439"/>
        <end position="460"/>
    </location>
</feature>
<accession>A0A194QZQ0</accession>
<dbReference type="PROSITE" id="PS50304">
    <property type="entry name" value="TUDOR"/>
    <property type="match status" value="1"/>
</dbReference>
<comment type="catalytic activity">
    <reaction evidence="12">
        <text>ATP + H2O = ADP + phosphate + H(+)</text>
        <dbReference type="Rhea" id="RHEA:13065"/>
        <dbReference type="ChEBI" id="CHEBI:15377"/>
        <dbReference type="ChEBI" id="CHEBI:15378"/>
        <dbReference type="ChEBI" id="CHEBI:30616"/>
        <dbReference type="ChEBI" id="CHEBI:43474"/>
        <dbReference type="ChEBI" id="CHEBI:456216"/>
        <dbReference type="EC" id="3.6.4.13"/>
    </reaction>
</comment>
<evidence type="ECO:0000256" key="13">
    <source>
        <dbReference type="SAM" id="MobiDB-lite"/>
    </source>
</evidence>
<keyword evidence="10" id="KW-0943">RNA-mediated gene silencing</keyword>
<feature type="domain" description="Helicase ATP-binding" evidence="15">
    <location>
        <begin position="633"/>
        <end position="776"/>
    </location>
</feature>
<dbReference type="PROSITE" id="PS51192">
    <property type="entry name" value="HELICASE_ATP_BIND_1"/>
    <property type="match status" value="1"/>
</dbReference>
<feature type="region of interest" description="Disordered" evidence="13">
    <location>
        <begin position="1811"/>
        <end position="1830"/>
    </location>
</feature>
<dbReference type="SUPFAM" id="SSF49764">
    <property type="entry name" value="HSP20-like chaperones"/>
    <property type="match status" value="1"/>
</dbReference>
<feature type="domain" description="Tudor" evidence="14">
    <location>
        <begin position="1359"/>
        <end position="1418"/>
    </location>
</feature>
<dbReference type="Pfam" id="PF00567">
    <property type="entry name" value="TUDOR"/>
    <property type="match status" value="1"/>
</dbReference>
<name>A0A194QZQ0_PAPMA</name>
<keyword evidence="7 17" id="KW-0347">Helicase</keyword>
<dbReference type="GO" id="GO:0003724">
    <property type="term" value="F:RNA helicase activity"/>
    <property type="evidence" value="ECO:0007669"/>
    <property type="project" value="UniProtKB-EC"/>
</dbReference>
<dbReference type="PROSITE" id="PS51203">
    <property type="entry name" value="CS"/>
    <property type="match status" value="1"/>
</dbReference>
<evidence type="ECO:0000256" key="11">
    <source>
        <dbReference type="ARBA" id="ARBA00023254"/>
    </source>
</evidence>
<dbReference type="InterPro" id="IPR011545">
    <property type="entry name" value="DEAD/DEAH_box_helicase_dom"/>
</dbReference>
<reference evidence="17 18" key="1">
    <citation type="journal article" date="2015" name="Nat. Commun.">
        <title>Outbred genome sequencing and CRISPR/Cas9 gene editing in butterflies.</title>
        <authorList>
            <person name="Li X."/>
            <person name="Fan D."/>
            <person name="Zhang W."/>
            <person name="Liu G."/>
            <person name="Zhang L."/>
            <person name="Zhao L."/>
            <person name="Fang X."/>
            <person name="Chen L."/>
            <person name="Dong Y."/>
            <person name="Chen Y."/>
            <person name="Ding Y."/>
            <person name="Zhao R."/>
            <person name="Feng M."/>
            <person name="Zhu Y."/>
            <person name="Feng Y."/>
            <person name="Jiang X."/>
            <person name="Zhu D."/>
            <person name="Xiang H."/>
            <person name="Feng X."/>
            <person name="Li S."/>
            <person name="Wang J."/>
            <person name="Zhang G."/>
            <person name="Kronforst M.R."/>
            <person name="Wang W."/>
        </authorList>
    </citation>
    <scope>NUCLEOTIDE SEQUENCE [LARGE SCALE GENOMIC DNA]</scope>
    <source>
        <strain evidence="17">Ya'a_city_454_Pm</strain>
        <tissue evidence="17">Whole body</tissue>
    </source>
</reference>
<keyword evidence="5" id="KW-0221">Differentiation</keyword>
<keyword evidence="8" id="KW-0067">ATP-binding</keyword>
<dbReference type="SUPFAM" id="SSF63748">
    <property type="entry name" value="Tudor/PWWP/MBT"/>
    <property type="match status" value="2"/>
</dbReference>
<evidence type="ECO:0000256" key="5">
    <source>
        <dbReference type="ARBA" id="ARBA00022782"/>
    </source>
</evidence>
<feature type="region of interest" description="Disordered" evidence="13">
    <location>
        <begin position="495"/>
        <end position="522"/>
    </location>
</feature>
<evidence type="ECO:0000256" key="3">
    <source>
        <dbReference type="ARBA" id="ARBA00022737"/>
    </source>
</evidence>
<protein>
    <recommendedName>
        <fullName evidence="1">RNA helicase</fullName>
        <ecNumber evidence="1">3.6.4.13</ecNumber>
    </recommendedName>
</protein>
<dbReference type="InterPro" id="IPR007052">
    <property type="entry name" value="CS_dom"/>
</dbReference>
<evidence type="ECO:0000313" key="17">
    <source>
        <dbReference type="EMBL" id="KPJ11023.1"/>
    </source>
</evidence>
<evidence type="ECO:0000259" key="14">
    <source>
        <dbReference type="PROSITE" id="PS50304"/>
    </source>
</evidence>
<evidence type="ECO:0000313" key="18">
    <source>
        <dbReference type="Proteomes" id="UP000053240"/>
    </source>
</evidence>
<dbReference type="STRING" id="76193.A0A194QZQ0"/>
<dbReference type="Gene3D" id="2.60.40.790">
    <property type="match status" value="1"/>
</dbReference>
<keyword evidence="3" id="KW-0677">Repeat</keyword>
<dbReference type="GO" id="GO:0051321">
    <property type="term" value="P:meiotic cell cycle"/>
    <property type="evidence" value="ECO:0007669"/>
    <property type="project" value="UniProtKB-KW"/>
</dbReference>
<sequence>MPPDSYLVEVLHYLNPHLIWIEVIDPSVARGDKFVFEQIGIYGVLPVELTLDVEEEDLKTRVSDEWLPAASVTIKKALAEAKEVKFCPTYIDRRSSIFDDNIHKYGELLVKKRDKKWKPLSKILIKAGIAIYDMCLFHQQLGLGKLNTRLKSSESEAVIQDIENYYLKKNVSKKNWKKSVEEKTVVSHATLELESALTTMNLQKHNDVMQQLLQNKLNDFELCKDIDEEPLGKGFKGKQQNVARETKAKEALNSNLENNLKATTLKKKLELMTKKSNSQKMDNGFKNNPKQILENTKKFLELNATKNLERKLNQEISCKNNKDQTNEMKSYYNGQTFIKGTKNITGLKLPKPISKEYPANEKRVCYGPPGILPTKLSVKVLVENVEPPLDSSTCVDNQEKTVEKEDIFANIDSGLNVEITNKNSLMSIKQNVEIHQKYTDPARFNRRESTSSKGKDSLHLTDRTDSEITVKSSSKVLQKKLMLYERKKTNFLDSSFTSCSETSNKDSSSLEDVKVRKKENKKEIRDSDDEEVVRKINEEYSIPNVSKELKCQNTNTDNNISMKNSVNPFKNIDPTISIFVEKLVTPVLMVHTKMNKRIEPVFNLRDVNFNANIQMALKTMSIESPMMLQTISWFCILRGYSTFMISPVGSGKTMGYLPAVCRLVSDIDSDDIESVGPKSIIICATAKSVGQVEKMSKMFLNVNNKVVTCFAGVDDALITTSLLNGCDILICTPSYLVRLLQVTDFGVDLRRLATVVLDDCERLGEVYINELKYIMLRIKETLKNRANKELRVQYVVASRIWCDFMEPIVKKAPYSVVCIGAFQECVLYSKTGMSVSFVYDNTKMQAVHDFLTQIDVTKRIVIICDTDDEIFLLKNALRKYKNPVFTCDSSMTIQDLYNLRITWDEYEEPLLGPILLCCNDTLAHMNVTDAYYLLIYSLPPLFSTFCRWFSVLNDKYPSIFKSDNDIVKIKILIEEKNVEQLPKMLNFIRRCTDNTFPQHLNVICKNIMVEKDKAKASKLVPLCNNLLGLGYCPDYWNCHFRHSFVEDVDNMKEWMPLTGQVTFKILHYHSAVCYSARLLSNTVKDSTKKYPQTYSTLSLKMGMYYSKESNKKPHGIPKIGDICAVSLKQNFFARCQVIKILSTYQRGNPNSVLIKLLDEEKIETTRDIYLYYIPEELKKIETHVVQVRLANIQPKDKDVTYSDLARDQLKRITDKDEELYMRGEVAMSIGNCVFVDTLEACQDLASINQTVVKHDFKSDLLEKHAVPNMEHLDKIKKLCDDKFEVKVKTQTRKSLESTKPKTIGSWAHLDKDNMSLVFFGCALSPSKFFVRLQKFESCLNMLLKEIQKFVAENPKPLSHVEEGDIVLAMFPDDETFERARIDSIIDNNKVKCFFVDQGDWREVSTKKIIAMKEEFISKLPFQAIECRLLGVTPAGEEWTDFATNWFSNICFDVDTDNMKSLYVKCFTKEKAEFTGGNKYGIVMIDTNSDDDIVINQVLIDVNLAKENESEMKYLDKCETINVSKNSSKSDQLSDSEVEEVEDNESFPMCKTGNVKANNMSTLDTIFKQPIRSVPLVGSDDSDDSDRWHINMAEDFFKLFKPNTNDSKIKDVKNLSAIMNGTEKDVNTSDDKPENSLPKLSQIQNNTKELDSDDYTSPESSDVLNTPDKRVIKSLLVTDNMRKPKVIWRQNKKFVFIKVNLIGLQMYDVKIEGRAISFAANLNDVDYAFDIELYGAIDVVKSQHWNKGQYILMKLHKILNKNWLTLTKDGEIRKWIVYDVESIDVSSDEDIIEEHSKKAMLSAIQNIYNKQETESEDDDFDDDLNYGYTKK</sequence>
<dbReference type="Gene3D" id="2.30.30.140">
    <property type="match status" value="2"/>
</dbReference>
<dbReference type="InterPro" id="IPR027417">
    <property type="entry name" value="P-loop_NTPase"/>
</dbReference>
<dbReference type="InterPro" id="IPR035437">
    <property type="entry name" value="SNase_OB-fold_sf"/>
</dbReference>
<keyword evidence="9" id="KW-0744">Spermatogenesis</keyword>
<dbReference type="GO" id="GO:0031047">
    <property type="term" value="P:regulatory ncRNA-mediated gene silencing"/>
    <property type="evidence" value="ECO:0007669"/>
    <property type="project" value="UniProtKB-KW"/>
</dbReference>
<dbReference type="InterPro" id="IPR008978">
    <property type="entry name" value="HSP20-like_chaperone"/>
</dbReference>
<dbReference type="GO" id="GO:0003676">
    <property type="term" value="F:nucleic acid binding"/>
    <property type="evidence" value="ECO:0007669"/>
    <property type="project" value="InterPro"/>
</dbReference>
<dbReference type="PANTHER" id="PTHR22655:SF2">
    <property type="entry name" value="ATP-DEPENDENT RNA HELICASE TDRD12-RELATED"/>
    <property type="match status" value="1"/>
</dbReference>
<gene>
    <name evidence="17" type="ORF">RR48_10203</name>
</gene>
<organism evidence="17 18">
    <name type="scientific">Papilio machaon</name>
    <name type="common">Old World swallowtail butterfly</name>
    <dbReference type="NCBI Taxonomy" id="76193"/>
    <lineage>
        <taxon>Eukaryota</taxon>
        <taxon>Metazoa</taxon>
        <taxon>Ecdysozoa</taxon>
        <taxon>Arthropoda</taxon>
        <taxon>Hexapoda</taxon>
        <taxon>Insecta</taxon>
        <taxon>Pterygota</taxon>
        <taxon>Neoptera</taxon>
        <taxon>Endopterygota</taxon>
        <taxon>Lepidoptera</taxon>
        <taxon>Glossata</taxon>
        <taxon>Ditrysia</taxon>
        <taxon>Papilionoidea</taxon>
        <taxon>Papilionidae</taxon>
        <taxon>Papilioninae</taxon>
        <taxon>Papilio</taxon>
    </lineage>
</organism>
<keyword evidence="4" id="KW-0547">Nucleotide-binding</keyword>
<feature type="compositionally biased region" description="Polar residues" evidence="13">
    <location>
        <begin position="495"/>
        <end position="507"/>
    </location>
</feature>
<keyword evidence="18" id="KW-1185">Reference proteome</keyword>
<evidence type="ECO:0000256" key="6">
    <source>
        <dbReference type="ARBA" id="ARBA00022801"/>
    </source>
</evidence>
<dbReference type="SMART" id="SM00333">
    <property type="entry name" value="TUDOR"/>
    <property type="match status" value="2"/>
</dbReference>
<dbReference type="EC" id="3.6.4.13" evidence="1"/>
<feature type="region of interest" description="Disordered" evidence="13">
    <location>
        <begin position="1621"/>
        <end position="1640"/>
    </location>
</feature>
<keyword evidence="6" id="KW-0378">Hydrolase</keyword>
<dbReference type="InParanoid" id="A0A194QZQ0"/>
<evidence type="ECO:0000256" key="12">
    <source>
        <dbReference type="ARBA" id="ARBA00047984"/>
    </source>
</evidence>
<dbReference type="EMBL" id="KQ460890">
    <property type="protein sequence ID" value="KPJ11023.1"/>
    <property type="molecule type" value="Genomic_DNA"/>
</dbReference>
<dbReference type="GO" id="GO:0016787">
    <property type="term" value="F:hydrolase activity"/>
    <property type="evidence" value="ECO:0007669"/>
    <property type="project" value="UniProtKB-KW"/>
</dbReference>
<evidence type="ECO:0000256" key="2">
    <source>
        <dbReference type="ARBA" id="ARBA00022473"/>
    </source>
</evidence>
<dbReference type="Gene3D" id="3.40.50.300">
    <property type="entry name" value="P-loop containing nucleotide triphosphate hydrolases"/>
    <property type="match status" value="1"/>
</dbReference>
<dbReference type="PANTHER" id="PTHR22655">
    <property type="entry name" value="ATP-DEPENDENT RNA HELICASE TDRD12-RELATED"/>
    <property type="match status" value="1"/>
</dbReference>
<dbReference type="Proteomes" id="UP000053240">
    <property type="component" value="Unassembled WGS sequence"/>
</dbReference>
<evidence type="ECO:0000256" key="4">
    <source>
        <dbReference type="ARBA" id="ARBA00022741"/>
    </source>
</evidence>
<dbReference type="GO" id="GO:0007283">
    <property type="term" value="P:spermatogenesis"/>
    <property type="evidence" value="ECO:0007669"/>
    <property type="project" value="UniProtKB-KW"/>
</dbReference>
<evidence type="ECO:0000256" key="10">
    <source>
        <dbReference type="ARBA" id="ARBA00023158"/>
    </source>
</evidence>
<evidence type="ECO:0000256" key="7">
    <source>
        <dbReference type="ARBA" id="ARBA00022806"/>
    </source>
</evidence>
<dbReference type="GO" id="GO:0005524">
    <property type="term" value="F:ATP binding"/>
    <property type="evidence" value="ECO:0007669"/>
    <property type="project" value="UniProtKB-KW"/>
</dbReference>
<evidence type="ECO:0000256" key="8">
    <source>
        <dbReference type="ARBA" id="ARBA00022840"/>
    </source>
</evidence>
<dbReference type="InterPro" id="IPR002999">
    <property type="entry name" value="Tudor"/>
</dbReference>
<dbReference type="SMART" id="SM00487">
    <property type="entry name" value="DEXDc"/>
    <property type="match status" value="1"/>
</dbReference>
<dbReference type="GO" id="GO:0005737">
    <property type="term" value="C:cytoplasm"/>
    <property type="evidence" value="ECO:0007669"/>
    <property type="project" value="UniProtKB-ARBA"/>
</dbReference>
<feature type="compositionally biased region" description="Acidic residues" evidence="13">
    <location>
        <begin position="1813"/>
        <end position="1823"/>
    </location>
</feature>
<dbReference type="InterPro" id="IPR014001">
    <property type="entry name" value="Helicase_ATP-bd"/>
</dbReference>
<evidence type="ECO:0000256" key="9">
    <source>
        <dbReference type="ARBA" id="ARBA00022871"/>
    </source>
</evidence>
<dbReference type="Gene3D" id="2.40.50.90">
    <property type="match status" value="1"/>
</dbReference>
<keyword evidence="11" id="KW-0469">Meiosis</keyword>
<evidence type="ECO:0000256" key="1">
    <source>
        <dbReference type="ARBA" id="ARBA00012552"/>
    </source>
</evidence>
<dbReference type="GO" id="GO:0042078">
    <property type="term" value="P:germ-line stem cell division"/>
    <property type="evidence" value="ECO:0007669"/>
    <property type="project" value="TreeGrafter"/>
</dbReference>
<evidence type="ECO:0000259" key="16">
    <source>
        <dbReference type="PROSITE" id="PS51203"/>
    </source>
</evidence>
<feature type="domain" description="CS" evidence="16">
    <location>
        <begin position="1680"/>
        <end position="1766"/>
    </location>
</feature>
<proteinExistence type="predicted"/>
<dbReference type="Pfam" id="PF00270">
    <property type="entry name" value="DEAD"/>
    <property type="match status" value="1"/>
</dbReference>
<evidence type="ECO:0000259" key="15">
    <source>
        <dbReference type="PROSITE" id="PS51192"/>
    </source>
</evidence>
<dbReference type="SUPFAM" id="SSF52540">
    <property type="entry name" value="P-loop containing nucleoside triphosphate hydrolases"/>
    <property type="match status" value="1"/>
</dbReference>
<dbReference type="CDD" id="cd20435">
    <property type="entry name" value="Tudor_TDRD12_rpt2"/>
    <property type="match status" value="1"/>
</dbReference>
<keyword evidence="2" id="KW-0217">Developmental protein</keyword>
<feature type="compositionally biased region" description="Basic and acidic residues" evidence="13">
    <location>
        <begin position="1621"/>
        <end position="1633"/>
    </location>
</feature>